<accession>A0A3P6PIB6</accession>
<evidence type="ECO:0000256" key="1">
    <source>
        <dbReference type="SAM" id="MobiDB-lite"/>
    </source>
</evidence>
<sequence>MQGTSAGPASDLSGYINRGPDDRIAYEGEGLISSGSAGVASSSISGLQNDRRRRLKSRDRRNNAGVVNQPTFI</sequence>
<gene>
    <name evidence="2" type="ORF">DILT_LOCUS358</name>
</gene>
<dbReference type="AlphaFoldDB" id="A0A3P6PIB6"/>
<keyword evidence="3" id="KW-1185">Reference proteome</keyword>
<proteinExistence type="predicted"/>
<dbReference type="Proteomes" id="UP000281553">
    <property type="component" value="Unassembled WGS sequence"/>
</dbReference>
<evidence type="ECO:0000313" key="3">
    <source>
        <dbReference type="Proteomes" id="UP000281553"/>
    </source>
</evidence>
<feature type="region of interest" description="Disordered" evidence="1">
    <location>
        <begin position="34"/>
        <end position="73"/>
    </location>
</feature>
<name>A0A3P6PIB6_DIBLA</name>
<organism evidence="2 3">
    <name type="scientific">Dibothriocephalus latus</name>
    <name type="common">Fish tapeworm</name>
    <name type="synonym">Diphyllobothrium latum</name>
    <dbReference type="NCBI Taxonomy" id="60516"/>
    <lineage>
        <taxon>Eukaryota</taxon>
        <taxon>Metazoa</taxon>
        <taxon>Spiralia</taxon>
        <taxon>Lophotrochozoa</taxon>
        <taxon>Platyhelminthes</taxon>
        <taxon>Cestoda</taxon>
        <taxon>Eucestoda</taxon>
        <taxon>Diphyllobothriidea</taxon>
        <taxon>Diphyllobothriidae</taxon>
        <taxon>Dibothriocephalus</taxon>
    </lineage>
</organism>
<feature type="compositionally biased region" description="Low complexity" evidence="1">
    <location>
        <begin position="34"/>
        <end position="47"/>
    </location>
</feature>
<evidence type="ECO:0000313" key="2">
    <source>
        <dbReference type="EMBL" id="VDK31680.1"/>
    </source>
</evidence>
<dbReference type="EMBL" id="UYRU01001416">
    <property type="protein sequence ID" value="VDK31680.1"/>
    <property type="molecule type" value="Genomic_DNA"/>
</dbReference>
<feature type="region of interest" description="Disordered" evidence="1">
    <location>
        <begin position="1"/>
        <end position="20"/>
    </location>
</feature>
<reference evidence="2 3" key="1">
    <citation type="submission" date="2018-11" db="EMBL/GenBank/DDBJ databases">
        <authorList>
            <consortium name="Pathogen Informatics"/>
        </authorList>
    </citation>
    <scope>NUCLEOTIDE SEQUENCE [LARGE SCALE GENOMIC DNA]</scope>
</reference>
<protein>
    <submittedName>
        <fullName evidence="2">Uncharacterized protein</fullName>
    </submittedName>
</protein>